<dbReference type="Proteomes" id="UP000001007">
    <property type="component" value="Chromosome"/>
</dbReference>
<reference evidence="1 2" key="1">
    <citation type="journal article" date="2002" name="Proc. Natl. Acad. Sci. U.S.A.">
        <title>The complete genome sequence of Chlorobium tepidum TLS, a photosynthetic, anaerobic, green-sulfur bacterium.</title>
        <authorList>
            <person name="Eisen J.A."/>
            <person name="Nelson K.E."/>
            <person name="Paulsen I.T."/>
            <person name="Heidelberg J.F."/>
            <person name="Wu M."/>
            <person name="Dodson R.J."/>
            <person name="Deboy R."/>
            <person name="Gwinn M.L."/>
            <person name="Nelson W.C."/>
            <person name="Haft D.H."/>
            <person name="Hickey E.K."/>
            <person name="Peterson J.D."/>
            <person name="Durkin A.S."/>
            <person name="Kolonay J.L."/>
            <person name="Yang F."/>
            <person name="Holt I."/>
            <person name="Umayam L.A."/>
            <person name="Mason T."/>
            <person name="Brenner M."/>
            <person name="Shea T.P."/>
            <person name="Parksey D."/>
            <person name="Nierman W.C."/>
            <person name="Feldblyum T.V."/>
            <person name="Hansen C.L."/>
            <person name="Craven M.B."/>
            <person name="Radune D."/>
            <person name="Vamathevan J."/>
            <person name="Khouri H."/>
            <person name="White O."/>
            <person name="Gruber T.M."/>
            <person name="Ketchum K.A."/>
            <person name="Venter J.C."/>
            <person name="Tettelin H."/>
            <person name="Bryant D.A."/>
            <person name="Fraser C.M."/>
        </authorList>
    </citation>
    <scope>NUCLEOTIDE SEQUENCE [LARGE SCALE GENOMIC DNA]</scope>
    <source>
        <strain evidence="2">ATCC 49652 / DSM 12025 / NBRC 103806 / TLS</strain>
    </source>
</reference>
<dbReference type="EnsemblBacteria" id="AAM71734">
    <property type="protein sequence ID" value="AAM71734"/>
    <property type="gene ID" value="CT0492"/>
</dbReference>
<protein>
    <submittedName>
        <fullName evidence="1">Uncharacterized protein</fullName>
    </submittedName>
</protein>
<accession>Q8KF40</accession>
<dbReference type="KEGG" id="cte:CT0492"/>
<proteinExistence type="predicted"/>
<gene>
    <name evidence="1" type="ordered locus">CT0492</name>
</gene>
<organism evidence="1 2">
    <name type="scientific">Chlorobaculum tepidum (strain ATCC 49652 / DSM 12025 / NBRC 103806 / TLS)</name>
    <name type="common">Chlorobium tepidum</name>
    <dbReference type="NCBI Taxonomy" id="194439"/>
    <lineage>
        <taxon>Bacteria</taxon>
        <taxon>Pseudomonadati</taxon>
        <taxon>Chlorobiota</taxon>
        <taxon>Chlorobiia</taxon>
        <taxon>Chlorobiales</taxon>
        <taxon>Chlorobiaceae</taxon>
        <taxon>Chlorobaculum</taxon>
    </lineage>
</organism>
<dbReference type="AlphaFoldDB" id="Q8KF40"/>
<sequence length="31" mass="3661">MITQILNNVNDYMLFSAFLRTKSRRDGNWVG</sequence>
<keyword evidence="2" id="KW-1185">Reference proteome</keyword>
<evidence type="ECO:0000313" key="1">
    <source>
        <dbReference type="EMBL" id="AAM71734.1"/>
    </source>
</evidence>
<name>Q8KF40_CHLTE</name>
<dbReference type="HOGENOM" id="CLU_3395777_0_0_10"/>
<evidence type="ECO:0000313" key="2">
    <source>
        <dbReference type="Proteomes" id="UP000001007"/>
    </source>
</evidence>
<dbReference type="EMBL" id="AE006470">
    <property type="protein sequence ID" value="AAM71734.1"/>
    <property type="molecule type" value="Genomic_DNA"/>
</dbReference>